<evidence type="ECO:0000256" key="3">
    <source>
        <dbReference type="ARBA" id="ARBA00022840"/>
    </source>
</evidence>
<dbReference type="PANTHER" id="PTHR24220:SF659">
    <property type="entry name" value="TRANSPORTER, PUTATIVE-RELATED"/>
    <property type="match status" value="1"/>
</dbReference>
<dbReference type="Proteomes" id="UP000824334">
    <property type="component" value="Chromosome"/>
</dbReference>
<dbReference type="EMBL" id="CP080034">
    <property type="protein sequence ID" value="QYC11855.1"/>
    <property type="molecule type" value="Genomic_DNA"/>
</dbReference>
<proteinExistence type="predicted"/>
<dbReference type="PANTHER" id="PTHR24220">
    <property type="entry name" value="IMPORT ATP-BINDING PROTEIN"/>
    <property type="match status" value="1"/>
</dbReference>
<dbReference type="PROSITE" id="PS00211">
    <property type="entry name" value="ABC_TRANSPORTER_1"/>
    <property type="match status" value="1"/>
</dbReference>
<keyword evidence="3 5" id="KW-0067">ATP-binding</keyword>
<keyword evidence="1" id="KW-0813">Transport</keyword>
<dbReference type="InterPro" id="IPR017911">
    <property type="entry name" value="MacB-like_ATP-bd"/>
</dbReference>
<organism evidence="5 6">
    <name type="scientific">Brevundimonas nasdae</name>
    <dbReference type="NCBI Taxonomy" id="172043"/>
    <lineage>
        <taxon>Bacteria</taxon>
        <taxon>Pseudomonadati</taxon>
        <taxon>Pseudomonadota</taxon>
        <taxon>Alphaproteobacteria</taxon>
        <taxon>Caulobacterales</taxon>
        <taxon>Caulobacteraceae</taxon>
        <taxon>Brevundimonas</taxon>
    </lineage>
</organism>
<protein>
    <submittedName>
        <fullName evidence="5">ABC transporter ATP-binding protein</fullName>
    </submittedName>
</protein>
<dbReference type="CDD" id="cd03255">
    <property type="entry name" value="ABC_MJ0796_LolCDE_FtsE"/>
    <property type="match status" value="1"/>
</dbReference>
<accession>A0ABX8TKU8</accession>
<dbReference type="InterPro" id="IPR003439">
    <property type="entry name" value="ABC_transporter-like_ATP-bd"/>
</dbReference>
<name>A0ABX8TKU8_9CAUL</name>
<sequence length="236" mass="25216">MRNEPLLNARGVGKSYATGGGRVIALHPTDFAVERGEFVMVSGPSGSGKSTLLAIISGLLTPDAGQIEVLGRDITAMGKAEADALRLESFGFIFQGFHLLPALTAMEQVSIVLRRQGLKSRLADTRSALALEAVGLGHRLKNRPDSLSGGERQRVAIARALAKRPQLIFADEPTSALDSTNGRQVAEMLRATALEDGVGVICVSHDPRLEVYADRVVRMEDGRITDPGVRKEAYSG</sequence>
<evidence type="ECO:0000313" key="5">
    <source>
        <dbReference type="EMBL" id="QYC11855.1"/>
    </source>
</evidence>
<evidence type="ECO:0000256" key="1">
    <source>
        <dbReference type="ARBA" id="ARBA00022448"/>
    </source>
</evidence>
<dbReference type="GeneID" id="94375179"/>
<dbReference type="PROSITE" id="PS50893">
    <property type="entry name" value="ABC_TRANSPORTER_2"/>
    <property type="match status" value="1"/>
</dbReference>
<dbReference type="GO" id="GO:0005524">
    <property type="term" value="F:ATP binding"/>
    <property type="evidence" value="ECO:0007669"/>
    <property type="project" value="UniProtKB-KW"/>
</dbReference>
<dbReference type="SMART" id="SM00382">
    <property type="entry name" value="AAA"/>
    <property type="match status" value="1"/>
</dbReference>
<dbReference type="InterPro" id="IPR003593">
    <property type="entry name" value="AAA+_ATPase"/>
</dbReference>
<reference evidence="5 6" key="1">
    <citation type="submission" date="2021-07" db="EMBL/GenBank/DDBJ databases">
        <title>Isolation and characterization of bacteria from a gold mining with a capacity of golden bioaccumulation.</title>
        <authorList>
            <person name="Yang X.J."/>
        </authorList>
    </citation>
    <scope>NUCLEOTIDE SEQUENCE [LARGE SCALE GENOMIC DNA]</scope>
    <source>
        <strain evidence="5 6">Au29</strain>
    </source>
</reference>
<keyword evidence="2" id="KW-0547">Nucleotide-binding</keyword>
<feature type="domain" description="ABC transporter" evidence="4">
    <location>
        <begin position="7"/>
        <end position="236"/>
    </location>
</feature>
<gene>
    <name evidence="5" type="ORF">KWG56_07870</name>
</gene>
<evidence type="ECO:0000256" key="2">
    <source>
        <dbReference type="ARBA" id="ARBA00022741"/>
    </source>
</evidence>
<keyword evidence="6" id="KW-1185">Reference proteome</keyword>
<evidence type="ECO:0000313" key="6">
    <source>
        <dbReference type="Proteomes" id="UP000824334"/>
    </source>
</evidence>
<dbReference type="InterPro" id="IPR015854">
    <property type="entry name" value="ABC_transpr_LolD-like"/>
</dbReference>
<dbReference type="InterPro" id="IPR017871">
    <property type="entry name" value="ABC_transporter-like_CS"/>
</dbReference>
<evidence type="ECO:0000259" key="4">
    <source>
        <dbReference type="PROSITE" id="PS50893"/>
    </source>
</evidence>
<dbReference type="RefSeq" id="WP_219354363.1">
    <property type="nucleotide sequence ID" value="NZ_CP080034.1"/>
</dbReference>
<dbReference type="Pfam" id="PF00005">
    <property type="entry name" value="ABC_tran"/>
    <property type="match status" value="1"/>
</dbReference>